<dbReference type="EMBL" id="BNJF01000004">
    <property type="protein sequence ID" value="GHO48346.1"/>
    <property type="molecule type" value="Genomic_DNA"/>
</dbReference>
<dbReference type="GO" id="GO:0009088">
    <property type="term" value="P:threonine biosynthetic process"/>
    <property type="evidence" value="ECO:0007669"/>
    <property type="project" value="TreeGrafter"/>
</dbReference>
<dbReference type="Proteomes" id="UP000612362">
    <property type="component" value="Unassembled WGS sequence"/>
</dbReference>
<keyword evidence="4" id="KW-1185">Reference proteome</keyword>
<evidence type="ECO:0000259" key="2">
    <source>
        <dbReference type="Pfam" id="PF01636"/>
    </source>
</evidence>
<reference evidence="3" key="1">
    <citation type="submission" date="2020-10" db="EMBL/GenBank/DDBJ databases">
        <title>Taxonomic study of unclassified bacteria belonging to the class Ktedonobacteria.</title>
        <authorList>
            <person name="Yabe S."/>
            <person name="Wang C.M."/>
            <person name="Zheng Y."/>
            <person name="Sakai Y."/>
            <person name="Cavaletti L."/>
            <person name="Monciardini P."/>
            <person name="Donadio S."/>
        </authorList>
    </citation>
    <scope>NUCLEOTIDE SEQUENCE</scope>
    <source>
        <strain evidence="3">SOSP1-1</strain>
    </source>
</reference>
<dbReference type="AlphaFoldDB" id="A0A8J3I6K5"/>
<feature type="domain" description="Aminoglycoside phosphotransferase" evidence="2">
    <location>
        <begin position="47"/>
        <end position="293"/>
    </location>
</feature>
<dbReference type="InterPro" id="IPR011009">
    <property type="entry name" value="Kinase-like_dom_sf"/>
</dbReference>
<dbReference type="Pfam" id="PF01636">
    <property type="entry name" value="APH"/>
    <property type="match status" value="1"/>
</dbReference>
<name>A0A8J3I6K5_9CHLR</name>
<dbReference type="InterPro" id="IPR002575">
    <property type="entry name" value="Aminoglycoside_PTrfase"/>
</dbReference>
<proteinExistence type="inferred from homology"/>
<dbReference type="RefSeq" id="WP_220197569.1">
    <property type="nucleotide sequence ID" value="NZ_BNJF01000004.1"/>
</dbReference>
<dbReference type="PANTHER" id="PTHR21064">
    <property type="entry name" value="AMINOGLYCOSIDE PHOSPHOTRANSFERASE DOMAIN-CONTAINING PROTEIN-RELATED"/>
    <property type="match status" value="1"/>
</dbReference>
<dbReference type="Gene3D" id="3.30.200.20">
    <property type="entry name" value="Phosphorylase Kinase, domain 1"/>
    <property type="match status" value="1"/>
</dbReference>
<sequence>MRSTFHKGENASTLFPVIQSLLSPQALITEVLSNYDIGNLVECKLLSHNLNDTYLVSTNNYQYILRVSQAPRPAGRTWRSVSDILYELDLLLHLKRKGASVAVPLARRDGTLFGTVNAPEGQRVVVLFTYASGEPLAPPKQTPLLSALYGRTVAEIHEITDDFVSAHSRFHLDLAFLLDTPLQTIQPLLTHRANDWNDLLQLANLLKERIARLPIQRLDQGTCHGDAQGGNAVLSVGKMLTFFDFDVSGSGWRAYDLAVFYWGMTLGKSRLGWDNEQVERLWTAYLEGYLERRNLSGPDLQAIPLFVMLRHFWFLGLHTANWDYWGWEEINDRFFDRELVFLREWATQWLE</sequence>
<gene>
    <name evidence="3" type="ORF">KSX_65090</name>
</gene>
<dbReference type="PANTHER" id="PTHR21064:SF6">
    <property type="entry name" value="AMINOGLYCOSIDE PHOSPHOTRANSFERASE DOMAIN-CONTAINING PROTEIN"/>
    <property type="match status" value="1"/>
</dbReference>
<dbReference type="GO" id="GO:0004413">
    <property type="term" value="F:homoserine kinase activity"/>
    <property type="evidence" value="ECO:0007669"/>
    <property type="project" value="TreeGrafter"/>
</dbReference>
<comment type="similarity">
    <text evidence="1">Belongs to the pseudomonas-type ThrB family.</text>
</comment>
<dbReference type="Gene3D" id="3.90.1200.10">
    <property type="match status" value="1"/>
</dbReference>
<evidence type="ECO:0000313" key="4">
    <source>
        <dbReference type="Proteomes" id="UP000612362"/>
    </source>
</evidence>
<evidence type="ECO:0000256" key="1">
    <source>
        <dbReference type="ARBA" id="ARBA00038240"/>
    </source>
</evidence>
<dbReference type="InterPro" id="IPR050249">
    <property type="entry name" value="Pseudomonas-type_ThrB"/>
</dbReference>
<dbReference type="SUPFAM" id="SSF56112">
    <property type="entry name" value="Protein kinase-like (PK-like)"/>
    <property type="match status" value="1"/>
</dbReference>
<evidence type="ECO:0000313" key="3">
    <source>
        <dbReference type="EMBL" id="GHO48346.1"/>
    </source>
</evidence>
<accession>A0A8J3I6K5</accession>
<organism evidence="3 4">
    <name type="scientific">Ktedonospora formicarum</name>
    <dbReference type="NCBI Taxonomy" id="2778364"/>
    <lineage>
        <taxon>Bacteria</taxon>
        <taxon>Bacillati</taxon>
        <taxon>Chloroflexota</taxon>
        <taxon>Ktedonobacteria</taxon>
        <taxon>Ktedonobacterales</taxon>
        <taxon>Ktedonobacteraceae</taxon>
        <taxon>Ktedonospora</taxon>
    </lineage>
</organism>
<comment type="caution">
    <text evidence="3">The sequence shown here is derived from an EMBL/GenBank/DDBJ whole genome shotgun (WGS) entry which is preliminary data.</text>
</comment>
<protein>
    <recommendedName>
        <fullName evidence="2">Aminoglycoside phosphotransferase domain-containing protein</fullName>
    </recommendedName>
</protein>